<dbReference type="GO" id="GO:0020037">
    <property type="term" value="F:heme binding"/>
    <property type="evidence" value="ECO:0007669"/>
    <property type="project" value="InterPro"/>
</dbReference>
<dbReference type="AlphaFoldDB" id="A0A9D7LPA1"/>
<evidence type="ECO:0000256" key="6">
    <source>
        <dbReference type="SAM" id="SignalP"/>
    </source>
</evidence>
<accession>A0A9D7LPA1</accession>
<name>A0A9D7LPA1_9RHOO</name>
<organism evidence="8 9">
    <name type="scientific">Candidatus Dechloromonas phosphorivorans</name>
    <dbReference type="NCBI Taxonomy" id="2899244"/>
    <lineage>
        <taxon>Bacteria</taxon>
        <taxon>Pseudomonadati</taxon>
        <taxon>Pseudomonadota</taxon>
        <taxon>Betaproteobacteria</taxon>
        <taxon>Rhodocyclales</taxon>
        <taxon>Azonexaceae</taxon>
        <taxon>Dechloromonas</taxon>
    </lineage>
</organism>
<keyword evidence="6" id="KW-0732">Signal</keyword>
<sequence length="295" mass="31405">MKKSTVSLALLGAALAVGSAFANAAAPDWSKVPKRQIEVFAPGVTPIEWMMNKSDHSGRISKGESCAGCHEEKGALNFNFKRMASKELEPVGAPKTIKFPVTTQAAYDKENLYIRLTFKAPTDAPAGADKEEKAPFHEVKAAIMLAGPKVEMGEQIGCWATCHKDVRSMPGADPKKKKYIKDANVAGGNYMDYFQWKSGDAGGGATQLDGHVAAERINKGGQALVSAEGECKAGLCMVTFTRKLSGGEGDLALAEGQKVPFGIAIHADKTIHRFHHVSLAYTLGLGVDADIKASK</sequence>
<evidence type="ECO:0000259" key="7">
    <source>
        <dbReference type="SMART" id="SM00887"/>
    </source>
</evidence>
<dbReference type="EMBL" id="JADKBR010000017">
    <property type="protein sequence ID" value="MBK8891241.1"/>
    <property type="molecule type" value="Genomic_DNA"/>
</dbReference>
<evidence type="ECO:0000313" key="9">
    <source>
        <dbReference type="Proteomes" id="UP000808146"/>
    </source>
</evidence>
<comment type="caution">
    <text evidence="8">The sequence shown here is derived from an EMBL/GenBank/DDBJ whole genome shotgun (WGS) entry which is preliminary data.</text>
</comment>
<feature type="chain" id="PRO_5039264975" description="Cytochrome c-552/DMSO reductase-like haem-binding domain-containing protein" evidence="6">
    <location>
        <begin position="25"/>
        <end position="295"/>
    </location>
</feature>
<feature type="domain" description="Cytochrome c-552/DMSO reductase-like haem-binding" evidence="7">
    <location>
        <begin position="26"/>
        <end position="278"/>
    </location>
</feature>
<dbReference type="Gene3D" id="2.60.40.1190">
    <property type="match status" value="1"/>
</dbReference>
<evidence type="ECO:0000256" key="4">
    <source>
        <dbReference type="ARBA" id="ARBA00022982"/>
    </source>
</evidence>
<dbReference type="GO" id="GO:0046872">
    <property type="term" value="F:metal ion binding"/>
    <property type="evidence" value="ECO:0007669"/>
    <property type="project" value="UniProtKB-KW"/>
</dbReference>
<reference evidence="8" key="1">
    <citation type="submission" date="2020-10" db="EMBL/GenBank/DDBJ databases">
        <title>Connecting structure to function with the recovery of over 1000 high-quality activated sludge metagenome-assembled genomes encoding full-length rRNA genes using long-read sequencing.</title>
        <authorList>
            <person name="Singleton C.M."/>
            <person name="Petriglieri F."/>
            <person name="Kristensen J.M."/>
            <person name="Kirkegaard R.H."/>
            <person name="Michaelsen T.Y."/>
            <person name="Andersen M.H."/>
            <person name="Karst S.M."/>
            <person name="Dueholm M.S."/>
            <person name="Nielsen P.H."/>
            <person name="Albertsen M."/>
        </authorList>
    </citation>
    <scope>NUCLEOTIDE SEQUENCE</scope>
    <source>
        <strain evidence="8">OdNE_18-Q3-R46-58_BAT3C.305</strain>
    </source>
</reference>
<evidence type="ECO:0000256" key="3">
    <source>
        <dbReference type="ARBA" id="ARBA00022723"/>
    </source>
</evidence>
<keyword evidence="5" id="KW-0408">Iron</keyword>
<evidence type="ECO:0000313" key="8">
    <source>
        <dbReference type="EMBL" id="MBK8891241.1"/>
    </source>
</evidence>
<dbReference type="Proteomes" id="UP000808146">
    <property type="component" value="Unassembled WGS sequence"/>
</dbReference>
<evidence type="ECO:0000256" key="1">
    <source>
        <dbReference type="ARBA" id="ARBA00022448"/>
    </source>
</evidence>
<dbReference type="SMART" id="SM00887">
    <property type="entry name" value="EB_dh"/>
    <property type="match status" value="1"/>
</dbReference>
<evidence type="ECO:0000256" key="2">
    <source>
        <dbReference type="ARBA" id="ARBA00022617"/>
    </source>
</evidence>
<keyword evidence="1" id="KW-0813">Transport</keyword>
<keyword evidence="2" id="KW-0349">Heme</keyword>
<keyword evidence="4" id="KW-0249">Electron transport</keyword>
<gene>
    <name evidence="8" type="ORF">IPN75_13160</name>
</gene>
<dbReference type="Pfam" id="PF09459">
    <property type="entry name" value="EB_dh"/>
    <property type="match status" value="1"/>
</dbReference>
<evidence type="ECO:0000256" key="5">
    <source>
        <dbReference type="ARBA" id="ARBA00023004"/>
    </source>
</evidence>
<feature type="signal peptide" evidence="6">
    <location>
        <begin position="1"/>
        <end position="24"/>
    </location>
</feature>
<proteinExistence type="predicted"/>
<protein>
    <recommendedName>
        <fullName evidence="7">Cytochrome c-552/DMSO reductase-like haem-binding domain-containing protein</fullName>
    </recommendedName>
</protein>
<keyword evidence="3" id="KW-0479">Metal-binding</keyword>
<dbReference type="InterPro" id="IPR019020">
    <property type="entry name" value="Cyt-c552/DMSO_Rdtase_haem-bd"/>
</dbReference>